<name>A0ABT1X5Y0_9PROT</name>
<sequence length="487" mass="53426">MSAAGLDLPPLAPLLMNSLRAVGYSMRAALADLLDNSVSAGARTIEINLSSQAVPSLTILDDGCGMDADALVSAMRFGSRDPRLAREPTDLGRFGLGLKTASLSQCKRFTVASVVNGSLSVARWDLDECERLEAWWLERPEPEALPADVLASLKSRKSGTVILWEKLDRLVEPSGDVHNAFNAVMNDAADHLALTFHRYLGGEFGKGFDIRLNGRSLPRIDPFLEGHSRGQTLHRETFLLDGQTVCVSPFVLPFPSRLGAQDLERAGGRENLKSNHGFYIYRGGRLVVPGGWFRIIPADELLRLARVRVELPVALDHIWKIDIRKTTAEPPPALRPHLKRIVGDVATRSKRVYTHRGTVQLTAERVPIWLRQDDRDGAASWVVNRAHPAVASITEGQHSGADVSRLLSLLESTLPAHEIYLHISNDLPVAEAAVPTREDLLAHATRLVAAFSDQPDVLKALLQRLPFTDPFNRNPEAAKSVQAELSA</sequence>
<evidence type="ECO:0000313" key="2">
    <source>
        <dbReference type="Proteomes" id="UP001524642"/>
    </source>
</evidence>
<keyword evidence="2" id="KW-1185">Reference proteome</keyword>
<dbReference type="GO" id="GO:0005524">
    <property type="term" value="F:ATP binding"/>
    <property type="evidence" value="ECO:0007669"/>
    <property type="project" value="UniProtKB-KW"/>
</dbReference>
<dbReference type="SUPFAM" id="SSF55874">
    <property type="entry name" value="ATPase domain of HSP90 chaperone/DNA topoisomerase II/histidine kinase"/>
    <property type="match status" value="1"/>
</dbReference>
<dbReference type="Proteomes" id="UP001524642">
    <property type="component" value="Unassembled WGS sequence"/>
</dbReference>
<gene>
    <name evidence="1" type="ORF">NRP21_13875</name>
</gene>
<proteinExistence type="predicted"/>
<dbReference type="Gene3D" id="3.30.565.10">
    <property type="entry name" value="Histidine kinase-like ATPase, C-terminal domain"/>
    <property type="match status" value="1"/>
</dbReference>
<protein>
    <submittedName>
        <fullName evidence="1">ATP-binding protein</fullName>
    </submittedName>
</protein>
<dbReference type="EMBL" id="JANJOU010000010">
    <property type="protein sequence ID" value="MCR0983139.1"/>
    <property type="molecule type" value="Genomic_DNA"/>
</dbReference>
<reference evidence="1 2" key="1">
    <citation type="submission" date="2022-06" db="EMBL/GenBank/DDBJ databases">
        <title>Roseomonas CN29.</title>
        <authorList>
            <person name="Cheng Y."/>
            <person name="He X."/>
        </authorList>
    </citation>
    <scope>NUCLEOTIDE SEQUENCE [LARGE SCALE GENOMIC DNA]</scope>
    <source>
        <strain evidence="1 2">CN29</strain>
    </source>
</reference>
<keyword evidence="1" id="KW-0067">ATP-binding</keyword>
<accession>A0ABT1X5Y0</accession>
<comment type="caution">
    <text evidence="1">The sequence shown here is derived from an EMBL/GenBank/DDBJ whole genome shotgun (WGS) entry which is preliminary data.</text>
</comment>
<dbReference type="RefSeq" id="WP_257716808.1">
    <property type="nucleotide sequence ID" value="NZ_JANJOU010000010.1"/>
</dbReference>
<dbReference type="Pfam" id="PF13589">
    <property type="entry name" value="HATPase_c_3"/>
    <property type="match status" value="1"/>
</dbReference>
<dbReference type="InterPro" id="IPR036890">
    <property type="entry name" value="HATPase_C_sf"/>
</dbReference>
<keyword evidence="1" id="KW-0547">Nucleotide-binding</keyword>
<evidence type="ECO:0000313" key="1">
    <source>
        <dbReference type="EMBL" id="MCR0983139.1"/>
    </source>
</evidence>
<organism evidence="1 2">
    <name type="scientific">Roseomonas populi</name>
    <dbReference type="NCBI Taxonomy" id="3121582"/>
    <lineage>
        <taxon>Bacteria</taxon>
        <taxon>Pseudomonadati</taxon>
        <taxon>Pseudomonadota</taxon>
        <taxon>Alphaproteobacteria</taxon>
        <taxon>Acetobacterales</taxon>
        <taxon>Roseomonadaceae</taxon>
        <taxon>Roseomonas</taxon>
    </lineage>
</organism>